<comment type="similarity">
    <text evidence="6">Belongs to the ABC-4 integral membrane protein family.</text>
</comment>
<dbReference type="EMBL" id="FNAF01000012">
    <property type="protein sequence ID" value="SDD99769.1"/>
    <property type="molecule type" value="Genomic_DNA"/>
</dbReference>
<feature type="domain" description="MacB-like periplasmic core" evidence="9">
    <location>
        <begin position="21"/>
        <end position="258"/>
    </location>
</feature>
<name>A0A1G6ZAR2_PEPNI</name>
<protein>
    <submittedName>
        <fullName evidence="10">Putative ABC transport system permease protein</fullName>
    </submittedName>
</protein>
<evidence type="ECO:0000256" key="7">
    <source>
        <dbReference type="SAM" id="Phobius"/>
    </source>
</evidence>
<dbReference type="Pfam" id="PF12704">
    <property type="entry name" value="MacB_PCD"/>
    <property type="match status" value="1"/>
</dbReference>
<keyword evidence="3 7" id="KW-0812">Transmembrane</keyword>
<evidence type="ECO:0000259" key="8">
    <source>
        <dbReference type="Pfam" id="PF02687"/>
    </source>
</evidence>
<evidence type="ECO:0000256" key="3">
    <source>
        <dbReference type="ARBA" id="ARBA00022692"/>
    </source>
</evidence>
<evidence type="ECO:0000256" key="1">
    <source>
        <dbReference type="ARBA" id="ARBA00004651"/>
    </source>
</evidence>
<dbReference type="GO" id="GO:0022857">
    <property type="term" value="F:transmembrane transporter activity"/>
    <property type="evidence" value="ECO:0007669"/>
    <property type="project" value="TreeGrafter"/>
</dbReference>
<dbReference type="InterPro" id="IPR003838">
    <property type="entry name" value="ABC3_permease_C"/>
</dbReference>
<feature type="transmembrane region" description="Helical" evidence="7">
    <location>
        <begin position="380"/>
        <end position="401"/>
    </location>
</feature>
<dbReference type="Pfam" id="PF02687">
    <property type="entry name" value="FtsX"/>
    <property type="match status" value="1"/>
</dbReference>
<dbReference type="OrthoDB" id="9770036at2"/>
<feature type="transmembrane region" description="Helical" evidence="7">
    <location>
        <begin position="341"/>
        <end position="368"/>
    </location>
</feature>
<evidence type="ECO:0000256" key="6">
    <source>
        <dbReference type="ARBA" id="ARBA00038076"/>
    </source>
</evidence>
<proteinExistence type="inferred from homology"/>
<dbReference type="PANTHER" id="PTHR30572">
    <property type="entry name" value="MEMBRANE COMPONENT OF TRANSPORTER-RELATED"/>
    <property type="match status" value="1"/>
</dbReference>
<evidence type="ECO:0000256" key="4">
    <source>
        <dbReference type="ARBA" id="ARBA00022989"/>
    </source>
</evidence>
<comment type="subcellular location">
    <subcellularLocation>
        <location evidence="1">Cell membrane</location>
        <topology evidence="1">Multi-pass membrane protein</topology>
    </subcellularLocation>
</comment>
<dbReference type="GO" id="GO:0005886">
    <property type="term" value="C:plasma membrane"/>
    <property type="evidence" value="ECO:0007669"/>
    <property type="project" value="UniProtKB-SubCell"/>
</dbReference>
<reference evidence="10 11" key="1">
    <citation type="submission" date="2016-10" db="EMBL/GenBank/DDBJ databases">
        <authorList>
            <person name="de Groot N.N."/>
        </authorList>
    </citation>
    <scope>NUCLEOTIDE SEQUENCE [LARGE SCALE GENOMIC DNA]</scope>
    <source>
        <strain evidence="10 11">DSM 20475</strain>
    </source>
</reference>
<dbReference type="AlphaFoldDB" id="A0A1G6ZAR2"/>
<evidence type="ECO:0000256" key="5">
    <source>
        <dbReference type="ARBA" id="ARBA00023136"/>
    </source>
</evidence>
<gene>
    <name evidence="10" type="ORF">SAMN04489866_11248</name>
</gene>
<evidence type="ECO:0000313" key="10">
    <source>
        <dbReference type="EMBL" id="SDD99769.1"/>
    </source>
</evidence>
<evidence type="ECO:0000313" key="11">
    <source>
        <dbReference type="Proteomes" id="UP000198995"/>
    </source>
</evidence>
<keyword evidence="5 7" id="KW-0472">Membrane</keyword>
<evidence type="ECO:0000259" key="9">
    <source>
        <dbReference type="Pfam" id="PF12704"/>
    </source>
</evidence>
<dbReference type="RefSeq" id="WP_091792249.1">
    <property type="nucleotide sequence ID" value="NZ_FNAF01000012.1"/>
</dbReference>
<dbReference type="InterPro" id="IPR050250">
    <property type="entry name" value="Macrolide_Exporter_MacB"/>
</dbReference>
<feature type="transmembrane region" description="Helical" evidence="7">
    <location>
        <begin position="294"/>
        <end position="320"/>
    </location>
</feature>
<feature type="transmembrane region" description="Helical" evidence="7">
    <location>
        <begin position="21"/>
        <end position="46"/>
    </location>
</feature>
<dbReference type="STRING" id="2741.SAMN04489866_11248"/>
<dbReference type="PANTHER" id="PTHR30572:SF4">
    <property type="entry name" value="ABC TRANSPORTER PERMEASE YTRF"/>
    <property type="match status" value="1"/>
</dbReference>
<organism evidence="10 11">
    <name type="scientific">Peptococcus niger</name>
    <dbReference type="NCBI Taxonomy" id="2741"/>
    <lineage>
        <taxon>Bacteria</taxon>
        <taxon>Bacillati</taxon>
        <taxon>Bacillota</taxon>
        <taxon>Clostridia</taxon>
        <taxon>Eubacteriales</taxon>
        <taxon>Peptococcaceae</taxon>
        <taxon>Peptococcus</taxon>
    </lineage>
</organism>
<keyword evidence="4 7" id="KW-1133">Transmembrane helix</keyword>
<sequence>MNITENIRLALESLRANKVRSLLTMLGIIIGISSVIGILTIGNAMAASISNSLSSLGTQNVYLYVISREDDYSRQPSDRDLITTDMLEAMQSRFGDRIASYSLEKSAGMGEVRQGYHKAKLTLNGVSQGSSATNNIKLLAGRFIREGDVRSARNTAVISDKMAKDLFGDDMKKALGKDLEVRSPSGMNSFTVIGIYKHNTDPMTASMAGQNPNSTTTPCYIPVSTAERMTNDSSQAYPQVIVSAAETENILNFTKELESFMNRFYANNTNFKIMSQSVEQAANELNSVLSSVKLAISVIAGISLLVGGIGVMNIMLVSVTERTREIGVRKALGATNFDIRIQFIVESMIVCLIGGIIGILFGGLFGFLGSLALKAATGPSLFSIIIATGFSMLIGVFFGYYPANKAAQLDPIDALRYE</sequence>
<keyword evidence="11" id="KW-1185">Reference proteome</keyword>
<dbReference type="Proteomes" id="UP000198995">
    <property type="component" value="Unassembled WGS sequence"/>
</dbReference>
<feature type="domain" description="ABC3 transporter permease C-terminal" evidence="8">
    <location>
        <begin position="298"/>
        <end position="411"/>
    </location>
</feature>
<accession>A0A1G6ZAR2</accession>
<evidence type="ECO:0000256" key="2">
    <source>
        <dbReference type="ARBA" id="ARBA00022475"/>
    </source>
</evidence>
<dbReference type="InterPro" id="IPR025857">
    <property type="entry name" value="MacB_PCD"/>
</dbReference>
<keyword evidence="2" id="KW-1003">Cell membrane</keyword>